<comment type="caution">
    <text evidence="1">The sequence shown here is derived from an EMBL/GenBank/DDBJ whole genome shotgun (WGS) entry which is preliminary data.</text>
</comment>
<proteinExistence type="predicted"/>
<dbReference type="Pfam" id="PF13759">
    <property type="entry name" value="2OG-FeII_Oxy_5"/>
    <property type="match status" value="1"/>
</dbReference>
<evidence type="ECO:0000313" key="1">
    <source>
        <dbReference type="EMBL" id="KAK7235254.1"/>
    </source>
</evidence>
<name>A0ABR1FPU4_AURAN</name>
<reference evidence="1 2" key="1">
    <citation type="submission" date="2024-03" db="EMBL/GenBank/DDBJ databases">
        <title>Aureococcus anophagefferens CCMP1851 and Kratosvirus quantuckense: Draft genome of a second virus-susceptible host strain in the model system.</title>
        <authorList>
            <person name="Chase E."/>
            <person name="Truchon A.R."/>
            <person name="Schepens W."/>
            <person name="Wilhelm S.W."/>
        </authorList>
    </citation>
    <scope>NUCLEOTIDE SEQUENCE [LARGE SCALE GENOMIC DNA]</scope>
    <source>
        <strain evidence="1 2">CCMP1851</strain>
    </source>
</reference>
<dbReference type="InterPro" id="IPR012668">
    <property type="entry name" value="CHP02466"/>
</dbReference>
<sequence>MLGRLLWLAATTPALEEAAAAATTPALEEAAAAATTPALEETCAPLDVRILSRDDADEHANASALWPRALPNAVVGPKNRVALAGAYADEAAAAGEAGDGRSGWLNLLASHDLDPSPWAAEQLVANYRAAGYDSLADGVARTPAAARPKVAPTGEFVAPFAALVGRWDLSAPPLGPEAVADGNRALYAAAARAYDAVRARLPPDTTATGVNHALFEWQMRVLRKTGAVAASLGAVPLWADVQTAARGAARELLAAHGGDPAKVDAATCVSWISVHVVGDSVHEPHNTDDSLVGGVYYVSVPPGSQDLALYDPRGARPFDAGGDGGGGRRVARPDAPFHRTVELPAAEGVLVLFPGWMVHQVLPSAASSRASETYRVSISVNFKGEWQDTTGLSLAFPPGTTFGS</sequence>
<dbReference type="Gene3D" id="2.60.120.620">
    <property type="entry name" value="q2cbj1_9rhob like domain"/>
    <property type="match status" value="1"/>
</dbReference>
<dbReference type="EMBL" id="JBBJCI010000293">
    <property type="protein sequence ID" value="KAK7235254.1"/>
    <property type="molecule type" value="Genomic_DNA"/>
</dbReference>
<evidence type="ECO:0000313" key="2">
    <source>
        <dbReference type="Proteomes" id="UP001363151"/>
    </source>
</evidence>
<gene>
    <name evidence="1" type="ORF">SO694_00068052</name>
</gene>
<protein>
    <submittedName>
        <fullName evidence="1">Uncharacterized protein</fullName>
    </submittedName>
</protein>
<organism evidence="1 2">
    <name type="scientific">Aureococcus anophagefferens</name>
    <name type="common">Harmful bloom alga</name>
    <dbReference type="NCBI Taxonomy" id="44056"/>
    <lineage>
        <taxon>Eukaryota</taxon>
        <taxon>Sar</taxon>
        <taxon>Stramenopiles</taxon>
        <taxon>Ochrophyta</taxon>
        <taxon>Pelagophyceae</taxon>
        <taxon>Pelagomonadales</taxon>
        <taxon>Pelagomonadaceae</taxon>
        <taxon>Aureococcus</taxon>
    </lineage>
</organism>
<keyword evidence="2" id="KW-1185">Reference proteome</keyword>
<dbReference type="Proteomes" id="UP001363151">
    <property type="component" value="Unassembled WGS sequence"/>
</dbReference>
<dbReference type="KEGG" id="aaf:AURANDRAFT_67621"/>
<accession>A0ABR1FPU4</accession>